<comment type="caution">
    <text evidence="8">The sequence shown here is derived from an EMBL/GenBank/DDBJ whole genome shotgun (WGS) entry which is preliminary data.</text>
</comment>
<evidence type="ECO:0000256" key="4">
    <source>
        <dbReference type="ARBA" id="ARBA00022801"/>
    </source>
</evidence>
<protein>
    <recommendedName>
        <fullName evidence="3">phospholipase D</fullName>
        <ecNumber evidence="3">3.1.4.4</ecNumber>
    </recommendedName>
</protein>
<dbReference type="PANTHER" id="PTHR43856:SF1">
    <property type="entry name" value="MITOCHONDRIAL CARDIOLIPIN HYDROLASE"/>
    <property type="match status" value="1"/>
</dbReference>
<dbReference type="EMBL" id="WSTA01000121">
    <property type="protein sequence ID" value="MWC00297.1"/>
    <property type="molecule type" value="Genomic_DNA"/>
</dbReference>
<gene>
    <name evidence="8" type="ORF">GB864_17285</name>
</gene>
<name>A0A6I4P168_9MICO</name>
<proteinExistence type="inferred from homology"/>
<reference evidence="8 9" key="1">
    <citation type="submission" date="2019-12" db="EMBL/GenBank/DDBJ databases">
        <authorList>
            <person name="Kim Y.S."/>
        </authorList>
    </citation>
    <scope>NUCLEOTIDE SEQUENCE [LARGE SCALE GENOMIC DNA]</scope>
    <source>
        <strain evidence="8 9">MMS17-SY077</strain>
    </source>
</reference>
<accession>A0A6I4P168</accession>
<comment type="catalytic activity">
    <reaction evidence="1">
        <text>a 1,2-diacyl-sn-glycero-3-phosphocholine + H2O = a 1,2-diacyl-sn-glycero-3-phosphate + choline + H(+)</text>
        <dbReference type="Rhea" id="RHEA:14445"/>
        <dbReference type="ChEBI" id="CHEBI:15354"/>
        <dbReference type="ChEBI" id="CHEBI:15377"/>
        <dbReference type="ChEBI" id="CHEBI:15378"/>
        <dbReference type="ChEBI" id="CHEBI:57643"/>
        <dbReference type="ChEBI" id="CHEBI:58608"/>
        <dbReference type="EC" id="3.1.4.4"/>
    </reaction>
</comment>
<dbReference type="InterPro" id="IPR025202">
    <property type="entry name" value="PLD-like_dom"/>
</dbReference>
<dbReference type="InterPro" id="IPR051406">
    <property type="entry name" value="PLD_domain"/>
</dbReference>
<organism evidence="8 9">
    <name type="scientific">Agromyces seonyuensis</name>
    <dbReference type="NCBI Taxonomy" id="2662446"/>
    <lineage>
        <taxon>Bacteria</taxon>
        <taxon>Bacillati</taxon>
        <taxon>Actinomycetota</taxon>
        <taxon>Actinomycetes</taxon>
        <taxon>Micrococcales</taxon>
        <taxon>Microbacteriaceae</taxon>
        <taxon>Agromyces</taxon>
    </lineage>
</organism>
<dbReference type="AlphaFoldDB" id="A0A6I4P168"/>
<dbReference type="Proteomes" id="UP000438182">
    <property type="component" value="Unassembled WGS sequence"/>
</dbReference>
<dbReference type="SUPFAM" id="SSF56024">
    <property type="entry name" value="Phospholipase D/nuclease"/>
    <property type="match status" value="2"/>
</dbReference>
<keyword evidence="9" id="KW-1185">Reference proteome</keyword>
<evidence type="ECO:0000256" key="2">
    <source>
        <dbReference type="ARBA" id="ARBA00008664"/>
    </source>
</evidence>
<evidence type="ECO:0000256" key="3">
    <source>
        <dbReference type="ARBA" id="ARBA00012027"/>
    </source>
</evidence>
<dbReference type="EC" id="3.1.4.4" evidence="3"/>
<dbReference type="InterPro" id="IPR001736">
    <property type="entry name" value="PLipase_D/transphosphatidylase"/>
</dbReference>
<dbReference type="GO" id="GO:0004630">
    <property type="term" value="F:phospholipase D activity"/>
    <property type="evidence" value="ECO:0007669"/>
    <property type="project" value="UniProtKB-EC"/>
</dbReference>
<keyword evidence="4" id="KW-0378">Hydrolase</keyword>
<dbReference type="Pfam" id="PF13091">
    <property type="entry name" value="PLDc_2"/>
    <property type="match status" value="2"/>
</dbReference>
<dbReference type="PANTHER" id="PTHR43856">
    <property type="entry name" value="CARDIOLIPIN HYDROLASE"/>
    <property type="match status" value="1"/>
</dbReference>
<evidence type="ECO:0000313" key="9">
    <source>
        <dbReference type="Proteomes" id="UP000438182"/>
    </source>
</evidence>
<evidence type="ECO:0000256" key="5">
    <source>
        <dbReference type="ARBA" id="ARBA00022963"/>
    </source>
</evidence>
<dbReference type="SMART" id="SM00155">
    <property type="entry name" value="PLDc"/>
    <property type="match status" value="2"/>
</dbReference>
<evidence type="ECO:0000259" key="7">
    <source>
        <dbReference type="PROSITE" id="PS50035"/>
    </source>
</evidence>
<feature type="domain" description="PLD phosphodiesterase" evidence="7">
    <location>
        <begin position="302"/>
        <end position="329"/>
    </location>
</feature>
<keyword evidence="6" id="KW-0443">Lipid metabolism</keyword>
<dbReference type="GO" id="GO:0016891">
    <property type="term" value="F:RNA endonuclease activity producing 5'-phosphomonoesters, hydrolytic mechanism"/>
    <property type="evidence" value="ECO:0007669"/>
    <property type="project" value="TreeGrafter"/>
</dbReference>
<evidence type="ECO:0000256" key="1">
    <source>
        <dbReference type="ARBA" id="ARBA00000798"/>
    </source>
</evidence>
<dbReference type="GO" id="GO:0006793">
    <property type="term" value="P:phosphorus metabolic process"/>
    <property type="evidence" value="ECO:0007669"/>
    <property type="project" value="UniProtKB-ARBA"/>
</dbReference>
<comment type="similarity">
    <text evidence="2">Belongs to the phospholipase D family.</text>
</comment>
<dbReference type="Gene3D" id="3.30.870.10">
    <property type="entry name" value="Endonuclease Chain A"/>
    <property type="match status" value="2"/>
</dbReference>
<dbReference type="PROSITE" id="PS50035">
    <property type="entry name" value="PLD"/>
    <property type="match status" value="2"/>
</dbReference>
<evidence type="ECO:0000313" key="8">
    <source>
        <dbReference type="EMBL" id="MWC00297.1"/>
    </source>
</evidence>
<feature type="domain" description="PLD phosphodiesterase" evidence="7">
    <location>
        <begin position="122"/>
        <end position="153"/>
    </location>
</feature>
<keyword evidence="5" id="KW-0442">Lipid degradation</keyword>
<sequence>MRNTHEWMTKEDAMPVSVGGIELHLGPVSLGGPDDLDAAIRGFIDRAKHSLDIAVQEIDSIPIARAIIAARTRGVVVRVILEGDYLTETVARGWDEPGEHDVNREIVGAMLKARVKVVTDLNPAIFHQKFIVRDEGEHGAAVLTGSTNFTETDTGTNDGSHGVKGQNLNHVVLLRGQRLAAEFRREFVRMWTGTFGALAERVQPKPVEYGLPKVRVKPLFAPRHGPEMEIMKQMLKAERRIDFAMFTFAQSSGIDDVLIRLRGSLDGIRGVLDRGQGAQKWAATEGLRGAGIELFVNRTGTAVRKVHHKLVVIDERLLILGSFNYTNPANTLNDENIIVIGDLEEQDPVAEEQQRLLARGALDEIDRIVADLAVPLGVPAPA</sequence>
<dbReference type="GO" id="GO:0016042">
    <property type="term" value="P:lipid catabolic process"/>
    <property type="evidence" value="ECO:0007669"/>
    <property type="project" value="UniProtKB-KW"/>
</dbReference>
<evidence type="ECO:0000256" key="6">
    <source>
        <dbReference type="ARBA" id="ARBA00023098"/>
    </source>
</evidence>